<feature type="DNA-binding region" description="H-T-H motif" evidence="2">
    <location>
        <begin position="25"/>
        <end position="44"/>
    </location>
</feature>
<evidence type="ECO:0000256" key="1">
    <source>
        <dbReference type="ARBA" id="ARBA00023125"/>
    </source>
</evidence>
<dbReference type="EMBL" id="FOLO01000027">
    <property type="protein sequence ID" value="SFD00674.1"/>
    <property type="molecule type" value="Genomic_DNA"/>
</dbReference>
<dbReference type="Pfam" id="PF00440">
    <property type="entry name" value="TetR_N"/>
    <property type="match status" value="1"/>
</dbReference>
<dbReference type="PROSITE" id="PS50977">
    <property type="entry name" value="HTH_TETR_2"/>
    <property type="match status" value="1"/>
</dbReference>
<organism evidence="4 5">
    <name type="scientific">Pseudoalteromonas denitrificans DSM 6059</name>
    <dbReference type="NCBI Taxonomy" id="1123010"/>
    <lineage>
        <taxon>Bacteria</taxon>
        <taxon>Pseudomonadati</taxon>
        <taxon>Pseudomonadota</taxon>
        <taxon>Gammaproteobacteria</taxon>
        <taxon>Alteromonadales</taxon>
        <taxon>Pseudoalteromonadaceae</taxon>
        <taxon>Pseudoalteromonas</taxon>
    </lineage>
</organism>
<accession>A0A1I1NSN1</accession>
<protein>
    <submittedName>
        <fullName evidence="4">Transcriptional regulator, TetR family</fullName>
    </submittedName>
</protein>
<dbReference type="STRING" id="1123010.SAMN02745724_03173"/>
<gene>
    <name evidence="4" type="ORF">SAMN02745724_03173</name>
</gene>
<sequence>MPSSREKILTCATECFFQHGYIAANISMIARYSQISRVTIHKQFRTKEALFRAVVEKYISDNNVLLQDYSQSDGDFWAETEAFILKRCDGLFEEVSSSLIRTDLLHAGQSHCNDIITENEIEVRKIISLRVSKELTENRMTLSKIDITVEAFARIIESAPFGLALSSLEEDNQAFVKQLMKVFKASTSI</sequence>
<dbReference type="PRINTS" id="PR00455">
    <property type="entry name" value="HTHTETR"/>
</dbReference>
<dbReference type="GO" id="GO:0003677">
    <property type="term" value="F:DNA binding"/>
    <property type="evidence" value="ECO:0007669"/>
    <property type="project" value="UniProtKB-UniRule"/>
</dbReference>
<dbReference type="RefSeq" id="WP_177208073.1">
    <property type="nucleotide sequence ID" value="NZ_FOLO01000027.1"/>
</dbReference>
<evidence type="ECO:0000259" key="3">
    <source>
        <dbReference type="PROSITE" id="PS50977"/>
    </source>
</evidence>
<name>A0A1I1NSN1_9GAMM</name>
<dbReference type="Gene3D" id="1.10.357.10">
    <property type="entry name" value="Tetracycline Repressor, domain 2"/>
    <property type="match status" value="1"/>
</dbReference>
<proteinExistence type="predicted"/>
<evidence type="ECO:0000256" key="2">
    <source>
        <dbReference type="PROSITE-ProRule" id="PRU00335"/>
    </source>
</evidence>
<evidence type="ECO:0000313" key="4">
    <source>
        <dbReference type="EMBL" id="SFD00674.1"/>
    </source>
</evidence>
<keyword evidence="1 2" id="KW-0238">DNA-binding</keyword>
<evidence type="ECO:0000313" key="5">
    <source>
        <dbReference type="Proteomes" id="UP000198862"/>
    </source>
</evidence>
<dbReference type="SUPFAM" id="SSF46689">
    <property type="entry name" value="Homeodomain-like"/>
    <property type="match status" value="1"/>
</dbReference>
<dbReference type="AlphaFoldDB" id="A0A1I1NSN1"/>
<dbReference type="InterPro" id="IPR001647">
    <property type="entry name" value="HTH_TetR"/>
</dbReference>
<dbReference type="Proteomes" id="UP000198862">
    <property type="component" value="Unassembled WGS sequence"/>
</dbReference>
<keyword evidence="5" id="KW-1185">Reference proteome</keyword>
<dbReference type="InterPro" id="IPR009057">
    <property type="entry name" value="Homeodomain-like_sf"/>
</dbReference>
<reference evidence="4 5" key="1">
    <citation type="submission" date="2016-10" db="EMBL/GenBank/DDBJ databases">
        <authorList>
            <person name="de Groot N.N."/>
        </authorList>
    </citation>
    <scope>NUCLEOTIDE SEQUENCE [LARGE SCALE GENOMIC DNA]</scope>
    <source>
        <strain evidence="4 5">DSM 6059</strain>
    </source>
</reference>
<feature type="domain" description="HTH tetR-type" evidence="3">
    <location>
        <begin position="2"/>
        <end position="62"/>
    </location>
</feature>